<dbReference type="Proteomes" id="UP000780801">
    <property type="component" value="Unassembled WGS sequence"/>
</dbReference>
<organism evidence="1 2">
    <name type="scientific">Lunasporangiospora selenospora</name>
    <dbReference type="NCBI Taxonomy" id="979761"/>
    <lineage>
        <taxon>Eukaryota</taxon>
        <taxon>Fungi</taxon>
        <taxon>Fungi incertae sedis</taxon>
        <taxon>Mucoromycota</taxon>
        <taxon>Mortierellomycotina</taxon>
        <taxon>Mortierellomycetes</taxon>
        <taxon>Mortierellales</taxon>
        <taxon>Mortierellaceae</taxon>
        <taxon>Lunasporangiospora</taxon>
    </lineage>
</organism>
<keyword evidence="2" id="KW-1185">Reference proteome</keyword>
<protein>
    <submittedName>
        <fullName evidence="1">Uncharacterized protein</fullName>
    </submittedName>
</protein>
<feature type="non-terminal residue" evidence="1">
    <location>
        <position position="1"/>
    </location>
</feature>
<name>A0A9P6KE64_9FUNG</name>
<sequence length="100" mass="11245">KEARAELKKKLSTTTTVGSRHLSVEYTAQVSESKRCLFCLNSPCRANLEIQVRFSHVRVSLDWLLSGFAPELDLDLDRLSEKLSELEPSQQRRGSGIVPS</sequence>
<dbReference type="EMBL" id="JAABOA010001491">
    <property type="protein sequence ID" value="KAF9581440.1"/>
    <property type="molecule type" value="Genomic_DNA"/>
</dbReference>
<accession>A0A9P6KE64</accession>
<proteinExistence type="predicted"/>
<dbReference type="AlphaFoldDB" id="A0A9P6KE64"/>
<reference evidence="1" key="1">
    <citation type="journal article" date="2020" name="Fungal Divers.">
        <title>Resolving the Mortierellaceae phylogeny through synthesis of multi-gene phylogenetics and phylogenomics.</title>
        <authorList>
            <person name="Vandepol N."/>
            <person name="Liber J."/>
            <person name="Desiro A."/>
            <person name="Na H."/>
            <person name="Kennedy M."/>
            <person name="Barry K."/>
            <person name="Grigoriev I.V."/>
            <person name="Miller A.N."/>
            <person name="O'Donnell K."/>
            <person name="Stajich J.E."/>
            <person name="Bonito G."/>
        </authorList>
    </citation>
    <scope>NUCLEOTIDE SEQUENCE</scope>
    <source>
        <strain evidence="1">KOD1015</strain>
    </source>
</reference>
<gene>
    <name evidence="1" type="ORF">BGW38_001535</name>
</gene>
<comment type="caution">
    <text evidence="1">The sequence shown here is derived from an EMBL/GenBank/DDBJ whole genome shotgun (WGS) entry which is preliminary data.</text>
</comment>
<dbReference type="OrthoDB" id="2440678at2759"/>
<evidence type="ECO:0000313" key="2">
    <source>
        <dbReference type="Proteomes" id="UP000780801"/>
    </source>
</evidence>
<evidence type="ECO:0000313" key="1">
    <source>
        <dbReference type="EMBL" id="KAF9581440.1"/>
    </source>
</evidence>